<feature type="domain" description="Peptidase M20 dimerisation" evidence="4">
    <location>
        <begin position="176"/>
        <end position="285"/>
    </location>
</feature>
<name>A0A856QUX9_9GAMM</name>
<dbReference type="GO" id="GO:0006526">
    <property type="term" value="P:L-arginine biosynthetic process"/>
    <property type="evidence" value="ECO:0007669"/>
    <property type="project" value="InterPro"/>
</dbReference>
<evidence type="ECO:0000259" key="4">
    <source>
        <dbReference type="Pfam" id="PF07687"/>
    </source>
</evidence>
<keyword evidence="3" id="KW-0170">Cobalt</keyword>
<dbReference type="SUPFAM" id="SSF53187">
    <property type="entry name" value="Zn-dependent exopeptidases"/>
    <property type="match status" value="1"/>
</dbReference>
<evidence type="ECO:0000256" key="3">
    <source>
        <dbReference type="ARBA" id="ARBA00023285"/>
    </source>
</evidence>
<dbReference type="KEGG" id="hbh:E4T21_20810"/>
<keyword evidence="2 5" id="KW-0378">Hydrolase</keyword>
<keyword evidence="6" id="KW-1185">Reference proteome</keyword>
<dbReference type="InterPro" id="IPR050072">
    <property type="entry name" value="Peptidase_M20A"/>
</dbReference>
<dbReference type="Gene3D" id="3.30.70.360">
    <property type="match status" value="1"/>
</dbReference>
<keyword evidence="1" id="KW-0479">Metal-binding</keyword>
<evidence type="ECO:0000256" key="2">
    <source>
        <dbReference type="ARBA" id="ARBA00022801"/>
    </source>
</evidence>
<dbReference type="Proteomes" id="UP000324285">
    <property type="component" value="Chromosome"/>
</dbReference>
<gene>
    <name evidence="5" type="primary">argE</name>
    <name evidence="5" type="ORF">E4T21_20810</name>
</gene>
<dbReference type="EC" id="3.5.1.16" evidence="5"/>
<dbReference type="InterPro" id="IPR002933">
    <property type="entry name" value="Peptidase_M20"/>
</dbReference>
<reference evidence="5" key="1">
    <citation type="submission" date="2021-02" db="EMBL/GenBank/DDBJ databases">
        <title>Strain Y2R2, a novel species of the genus Halomonas.</title>
        <authorList>
            <person name="Huang H."/>
        </authorList>
    </citation>
    <scope>NUCLEOTIDE SEQUENCE</scope>
    <source>
        <strain evidence="5">Y2R2</strain>
    </source>
</reference>
<dbReference type="InterPro" id="IPR036264">
    <property type="entry name" value="Bact_exopeptidase_dim_dom"/>
</dbReference>
<dbReference type="GO" id="GO:0008777">
    <property type="term" value="F:acetylornithine deacetylase activity"/>
    <property type="evidence" value="ECO:0007669"/>
    <property type="project" value="UniProtKB-EC"/>
</dbReference>
<dbReference type="RefSeq" id="WP_187775052.1">
    <property type="nucleotide sequence ID" value="NZ_CP038437.2"/>
</dbReference>
<dbReference type="Pfam" id="PF07687">
    <property type="entry name" value="M20_dimer"/>
    <property type="match status" value="1"/>
</dbReference>
<dbReference type="PANTHER" id="PTHR43808">
    <property type="entry name" value="ACETYLORNITHINE DEACETYLASE"/>
    <property type="match status" value="1"/>
</dbReference>
<evidence type="ECO:0000256" key="1">
    <source>
        <dbReference type="ARBA" id="ARBA00022723"/>
    </source>
</evidence>
<dbReference type="Pfam" id="PF01546">
    <property type="entry name" value="Peptidase_M20"/>
    <property type="match status" value="1"/>
</dbReference>
<protein>
    <submittedName>
        <fullName evidence="5">Acetylornithine deacetylase</fullName>
        <ecNumber evidence="5">3.5.1.16</ecNumber>
    </submittedName>
</protein>
<evidence type="ECO:0000313" key="5">
    <source>
        <dbReference type="EMBL" id="QEM83735.2"/>
    </source>
</evidence>
<dbReference type="NCBIfam" id="NF005710">
    <property type="entry name" value="PRK07522.1"/>
    <property type="match status" value="1"/>
</dbReference>
<dbReference type="Gene3D" id="3.40.630.10">
    <property type="entry name" value="Zn peptidases"/>
    <property type="match status" value="1"/>
</dbReference>
<organism evidence="5 6">
    <name type="scientific">Halomonas binhaiensis</name>
    <dbReference type="NCBI Taxonomy" id="2562282"/>
    <lineage>
        <taxon>Bacteria</taxon>
        <taxon>Pseudomonadati</taxon>
        <taxon>Pseudomonadota</taxon>
        <taxon>Gammaproteobacteria</taxon>
        <taxon>Oceanospirillales</taxon>
        <taxon>Halomonadaceae</taxon>
        <taxon>Halomonas</taxon>
    </lineage>
</organism>
<dbReference type="InterPro" id="IPR010169">
    <property type="entry name" value="AcOrn-deacetyl"/>
</dbReference>
<dbReference type="SUPFAM" id="SSF55031">
    <property type="entry name" value="Bacterial exopeptidase dimerisation domain"/>
    <property type="match status" value="1"/>
</dbReference>
<sequence>MVAMPTEESLAMIERLIAFDTTSSLSNLELIDDIKAMLEAEGIPCTLVHNKEGTKANLIAEIGPQDTPAIIVSGHTDVVPADSAQWTVTPPFQARRLDGRLYGRGSADMKGFIGIALSKLIPLHHQLKTSSVILALSFDEELGCLGAPLMMPNLRDLAPRLRGAIIGEPTEMRIGNAHKGHIAARATIIGKGGHSGYPERGINAIDLAAELITHLRRFGIQKRLDQRDSRFDPPYSTVHTGLIQGGSALNKIPDRCTFDFEMRTLPDQRPDELLDQVREAFPDGLAEDIQPLARQASLELECTGQYPQLNETCSSYLHWIAELTQGDATPMPLGFGCEAGLFAQLGIPAVVCGPGSIHQAHLPDEYITLDQISACEAFFERLITHLHAGLPSFN</sequence>
<dbReference type="CDD" id="cd03894">
    <property type="entry name" value="M20_ArgE"/>
    <property type="match status" value="1"/>
</dbReference>
<dbReference type="InterPro" id="IPR011650">
    <property type="entry name" value="Peptidase_M20_dimer"/>
</dbReference>
<dbReference type="NCBIfam" id="TIGR01892">
    <property type="entry name" value="AcOrn-deacetyl"/>
    <property type="match status" value="1"/>
</dbReference>
<dbReference type="AlphaFoldDB" id="A0A856QUX9"/>
<accession>A0A856QUX9</accession>
<proteinExistence type="predicted"/>
<dbReference type="EMBL" id="CP038437">
    <property type="protein sequence ID" value="QEM83735.2"/>
    <property type="molecule type" value="Genomic_DNA"/>
</dbReference>
<dbReference type="GO" id="GO:0046872">
    <property type="term" value="F:metal ion binding"/>
    <property type="evidence" value="ECO:0007669"/>
    <property type="project" value="UniProtKB-KW"/>
</dbReference>
<evidence type="ECO:0000313" key="6">
    <source>
        <dbReference type="Proteomes" id="UP000324285"/>
    </source>
</evidence>
<dbReference type="PANTHER" id="PTHR43808:SF31">
    <property type="entry name" value="N-ACETYL-L-CITRULLINE DEACETYLASE"/>
    <property type="match status" value="1"/>
</dbReference>